<reference evidence="1" key="1">
    <citation type="journal article" date="2023" name="IScience">
        <title>Live-bearing cockroach genome reveals convergent evolutionary mechanisms linked to viviparity in insects and beyond.</title>
        <authorList>
            <person name="Fouks B."/>
            <person name="Harrison M.C."/>
            <person name="Mikhailova A.A."/>
            <person name="Marchal E."/>
            <person name="English S."/>
            <person name="Carruthers M."/>
            <person name="Jennings E.C."/>
            <person name="Chiamaka E.L."/>
            <person name="Frigard R.A."/>
            <person name="Pippel M."/>
            <person name="Attardo G.M."/>
            <person name="Benoit J.B."/>
            <person name="Bornberg-Bauer E."/>
            <person name="Tobe S.S."/>
        </authorList>
    </citation>
    <scope>NUCLEOTIDE SEQUENCE</scope>
    <source>
        <strain evidence="1">Stay&amp;Tobe</strain>
    </source>
</reference>
<name>A0AAD8ES19_DIPPU</name>
<comment type="caution">
    <text evidence="1">The sequence shown here is derived from an EMBL/GenBank/DDBJ whole genome shotgun (WGS) entry which is preliminary data.</text>
</comment>
<proteinExistence type="predicted"/>
<sequence length="94" mass="10812">FNHTTVVNLIFNTLSWEVQLLITTFIAESLTLQYVVVCKYISLYSNYFQSLLNSLVDSIKFLFSAYTENMIEVFKVRHLLDKAAKVSNYIGTSS</sequence>
<evidence type="ECO:0000313" key="1">
    <source>
        <dbReference type="EMBL" id="KAJ9600221.1"/>
    </source>
</evidence>
<evidence type="ECO:0000313" key="2">
    <source>
        <dbReference type="Proteomes" id="UP001233999"/>
    </source>
</evidence>
<organism evidence="1 2">
    <name type="scientific">Diploptera punctata</name>
    <name type="common">Pacific beetle cockroach</name>
    <dbReference type="NCBI Taxonomy" id="6984"/>
    <lineage>
        <taxon>Eukaryota</taxon>
        <taxon>Metazoa</taxon>
        <taxon>Ecdysozoa</taxon>
        <taxon>Arthropoda</taxon>
        <taxon>Hexapoda</taxon>
        <taxon>Insecta</taxon>
        <taxon>Pterygota</taxon>
        <taxon>Neoptera</taxon>
        <taxon>Polyneoptera</taxon>
        <taxon>Dictyoptera</taxon>
        <taxon>Blattodea</taxon>
        <taxon>Blaberoidea</taxon>
        <taxon>Blaberidae</taxon>
        <taxon>Diplopterinae</taxon>
        <taxon>Diploptera</taxon>
    </lineage>
</organism>
<feature type="non-terminal residue" evidence="1">
    <location>
        <position position="94"/>
    </location>
</feature>
<reference evidence="1" key="2">
    <citation type="submission" date="2023-05" db="EMBL/GenBank/DDBJ databases">
        <authorList>
            <person name="Fouks B."/>
        </authorList>
    </citation>
    <scope>NUCLEOTIDE SEQUENCE</scope>
    <source>
        <strain evidence="1">Stay&amp;Tobe</strain>
        <tissue evidence="1">Testes</tissue>
    </source>
</reference>
<gene>
    <name evidence="1" type="ORF">L9F63_009481</name>
</gene>
<keyword evidence="2" id="KW-1185">Reference proteome</keyword>
<protein>
    <submittedName>
        <fullName evidence="1">Uncharacterized protein</fullName>
    </submittedName>
</protein>
<dbReference type="AlphaFoldDB" id="A0AAD8ES19"/>
<feature type="non-terminal residue" evidence="1">
    <location>
        <position position="1"/>
    </location>
</feature>
<dbReference type="EMBL" id="JASPKZ010000438">
    <property type="protein sequence ID" value="KAJ9600221.1"/>
    <property type="molecule type" value="Genomic_DNA"/>
</dbReference>
<accession>A0AAD8ES19</accession>
<dbReference type="Proteomes" id="UP001233999">
    <property type="component" value="Unassembled WGS sequence"/>
</dbReference>